<dbReference type="HOGENOM" id="CLU_737241_0_0_7"/>
<dbReference type="RefSeq" id="WP_011938886.1">
    <property type="nucleotide sequence ID" value="NC_009483.1"/>
</dbReference>
<keyword evidence="3" id="KW-1185">Reference proteome</keyword>
<organism evidence="2 3">
    <name type="scientific">Geotalea uraniireducens (strain Rf4)</name>
    <name type="common">Geobacter uraniireducens</name>
    <dbReference type="NCBI Taxonomy" id="351605"/>
    <lineage>
        <taxon>Bacteria</taxon>
        <taxon>Pseudomonadati</taxon>
        <taxon>Thermodesulfobacteriota</taxon>
        <taxon>Desulfuromonadia</taxon>
        <taxon>Geobacterales</taxon>
        <taxon>Geobacteraceae</taxon>
        <taxon>Geotalea</taxon>
    </lineage>
</organism>
<evidence type="ECO:0008006" key="4">
    <source>
        <dbReference type="Google" id="ProtNLM"/>
    </source>
</evidence>
<reference evidence="2 3" key="1">
    <citation type="submission" date="2007-05" db="EMBL/GenBank/DDBJ databases">
        <title>Complete sequence of Geobacter uraniireducens Rf4.</title>
        <authorList>
            <consortium name="US DOE Joint Genome Institute"/>
            <person name="Copeland A."/>
            <person name="Lucas S."/>
            <person name="Lapidus A."/>
            <person name="Barry K."/>
            <person name="Detter J.C."/>
            <person name="Glavina del Rio T."/>
            <person name="Hammon N."/>
            <person name="Israni S."/>
            <person name="Dalin E."/>
            <person name="Tice H."/>
            <person name="Pitluck S."/>
            <person name="Chertkov O."/>
            <person name="Brettin T."/>
            <person name="Bruce D."/>
            <person name="Han C."/>
            <person name="Schmutz J."/>
            <person name="Larimer F."/>
            <person name="Land M."/>
            <person name="Hauser L."/>
            <person name="Kyrpides N."/>
            <person name="Mikhailova N."/>
            <person name="Shelobolina E."/>
            <person name="Aklujkar M."/>
            <person name="Lovley D."/>
            <person name="Richardson P."/>
        </authorList>
    </citation>
    <scope>NUCLEOTIDE SEQUENCE [LARGE SCALE GENOMIC DNA]</scope>
    <source>
        <strain evidence="2 3">Rf4</strain>
    </source>
</reference>
<evidence type="ECO:0000313" key="2">
    <source>
        <dbReference type="EMBL" id="ABQ26183.1"/>
    </source>
</evidence>
<dbReference type="EMBL" id="CP000698">
    <property type="protein sequence ID" value="ABQ26183.1"/>
    <property type="molecule type" value="Genomic_DNA"/>
</dbReference>
<dbReference type="OrthoDB" id="5394860at2"/>
<feature type="chain" id="PRO_5002683475" description="Lipoprotein" evidence="1">
    <location>
        <begin position="30"/>
        <end position="374"/>
    </location>
</feature>
<protein>
    <recommendedName>
        <fullName evidence="4">Lipoprotein</fullName>
    </recommendedName>
</protein>
<proteinExistence type="predicted"/>
<evidence type="ECO:0000313" key="3">
    <source>
        <dbReference type="Proteomes" id="UP000006695"/>
    </source>
</evidence>
<gene>
    <name evidence="2" type="ordered locus">Gura_1993</name>
</gene>
<dbReference type="SMR" id="A5GFH8"/>
<accession>A5GFH8</accession>
<dbReference type="KEGG" id="gur:Gura_1993"/>
<name>A5GFH8_GEOUR</name>
<dbReference type="AlphaFoldDB" id="A5GFH8"/>
<dbReference type="STRING" id="351605.Gura_1993"/>
<dbReference type="Proteomes" id="UP000006695">
    <property type="component" value="Chromosome"/>
</dbReference>
<evidence type="ECO:0000256" key="1">
    <source>
        <dbReference type="SAM" id="SignalP"/>
    </source>
</evidence>
<dbReference type="Gene3D" id="3.40.50.10610">
    <property type="entry name" value="ABC-type transport auxiliary lipoprotein component"/>
    <property type="match status" value="2"/>
</dbReference>
<keyword evidence="1" id="KW-0732">Signal</keyword>
<feature type="signal peptide" evidence="1">
    <location>
        <begin position="1"/>
        <end position="29"/>
    </location>
</feature>
<sequence>MNLSISFFNRTILLFAVICFLAGCARTTAALRAEEQPGKGNRCIAVLPVENLSGTAVPLKSIRQSLVEKMGKLGMCTLDEKTVDDFMAHHRMRYTGGIDKELSRAFKTETGAAAVLITSLELYSDVNPPKVALACRLVSTGENPVILGIDSVALSGDDSPGLLGLGLIEKPGELMDNALNRISASLYRQFEGVNDMNVSQPWMKKFKPRISYRSPSLDMEQKHTIAVIPFLNKSGRKNAGEILALQFVEQLAKMKKFNVIEPGIVRQEFLKFRIIMEGGVSLANADVIFTDLDADLIFTGEVMDYQDYQGAMGTPTVGFSIIVLDRKSREVVWASESYNDGDDRVYFFDVGKVKTAEAMASQMTHAVVDMMTIK</sequence>